<feature type="transmembrane region" description="Helical" evidence="2">
    <location>
        <begin position="26"/>
        <end position="48"/>
    </location>
</feature>
<dbReference type="Proteomes" id="UP001154015">
    <property type="component" value="Unassembled WGS sequence"/>
</dbReference>
<gene>
    <name evidence="3" type="ORF">SGL43_06139</name>
</gene>
<protein>
    <recommendedName>
        <fullName evidence="5">DUF3592 domain-containing protein</fullName>
    </recommendedName>
</protein>
<comment type="caution">
    <text evidence="3">The sequence shown here is derived from an EMBL/GenBank/DDBJ whole genome shotgun (WGS) entry which is preliminary data.</text>
</comment>
<feature type="compositionally biased region" description="Gly residues" evidence="1">
    <location>
        <begin position="13"/>
        <end position="22"/>
    </location>
</feature>
<evidence type="ECO:0008006" key="5">
    <source>
        <dbReference type="Google" id="ProtNLM"/>
    </source>
</evidence>
<name>A0ABM9H615_STRGL</name>
<keyword evidence="2" id="KW-0812">Transmembrane</keyword>
<evidence type="ECO:0000313" key="4">
    <source>
        <dbReference type="Proteomes" id="UP001154015"/>
    </source>
</evidence>
<keyword evidence="2" id="KW-0472">Membrane</keyword>
<evidence type="ECO:0000313" key="3">
    <source>
        <dbReference type="EMBL" id="CAH9419085.1"/>
    </source>
</evidence>
<feature type="region of interest" description="Disordered" evidence="1">
    <location>
        <begin position="1"/>
        <end position="22"/>
    </location>
</feature>
<organism evidence="3 4">
    <name type="scientific">Streptomyces globisporus</name>
    <dbReference type="NCBI Taxonomy" id="1908"/>
    <lineage>
        <taxon>Bacteria</taxon>
        <taxon>Bacillati</taxon>
        <taxon>Actinomycetota</taxon>
        <taxon>Actinomycetes</taxon>
        <taxon>Kitasatosporales</taxon>
        <taxon>Streptomycetaceae</taxon>
        <taxon>Streptomyces</taxon>
    </lineage>
</organism>
<accession>A0ABM9H615</accession>
<reference evidence="3" key="1">
    <citation type="submission" date="2022-03" db="EMBL/GenBank/DDBJ databases">
        <authorList>
            <person name="Leyn A S."/>
        </authorList>
    </citation>
    <scope>NUCLEOTIDE SEQUENCE</scope>
    <source>
        <strain evidence="3">Streptomyces globisporus 4-3</strain>
    </source>
</reference>
<keyword evidence="2" id="KW-1133">Transmembrane helix</keyword>
<feature type="transmembrane region" description="Helical" evidence="2">
    <location>
        <begin position="130"/>
        <end position="154"/>
    </location>
</feature>
<dbReference type="EMBL" id="CAKXYP010000022">
    <property type="protein sequence ID" value="CAH9419085.1"/>
    <property type="molecule type" value="Genomic_DNA"/>
</dbReference>
<evidence type="ECO:0000256" key="2">
    <source>
        <dbReference type="SAM" id="Phobius"/>
    </source>
</evidence>
<keyword evidence="4" id="KW-1185">Reference proteome</keyword>
<sequence length="168" mass="17013">MEGKVNERPAGSGQSGQSGLGPRGSLVMSLTLTLLLGMLSLLVMFPAAEHLRSLKGGERADATLHTSGSCMIGQCRVEFEADGRTVVADLPTGSGGGKQSVGAAVTVRYQADDPQVVAREEDVGGGGAALFAWMSAGAALLFLALSAVAAVFLVRQRRKAAAGEGVAG</sequence>
<proteinExistence type="predicted"/>
<evidence type="ECO:0000256" key="1">
    <source>
        <dbReference type="SAM" id="MobiDB-lite"/>
    </source>
</evidence>